<dbReference type="InterPro" id="IPR052384">
    <property type="entry name" value="TMTC_O-mannosyltransferase"/>
</dbReference>
<feature type="transmembrane region" description="Helical" evidence="17">
    <location>
        <begin position="158"/>
        <end position="182"/>
    </location>
</feature>
<sequence length="293" mass="32172">MLVFAPFSMFVLGAASVILLAIRLQSRLPQFSTADNPTARDPRLLTRLLTFAYLPVFNLWLLLDPATLSFDWGMDAVPRITSLGDCRNVITVGFYTLLGLLAKRGLSTPRVERTCRCCHLGLSDVHSASCRTTNNNNTAHSTCVCLLGRRRTAGGSCVVLLSLALLTLPFLPATNLLFYVGFVVAERVLYLPSAGLCLMVGLGGAAVYRKHKTAFTVGFIGVLLTFSAKTVMRNKDWNNEEALYRSAVHVNPPKAYGNLGSVLSSQGRMAEAEWAFRKALHFRPNMADVHYNL</sequence>
<accession>A0A8J6LPA2</accession>
<evidence type="ECO:0000256" key="6">
    <source>
        <dbReference type="ARBA" id="ARBA00012839"/>
    </source>
</evidence>
<evidence type="ECO:0000313" key="19">
    <source>
        <dbReference type="EMBL" id="KAH0820221.1"/>
    </source>
</evidence>
<dbReference type="InterPro" id="IPR013618">
    <property type="entry name" value="TMTC_DUF1736"/>
</dbReference>
<keyword evidence="8 17" id="KW-0812">Transmembrane</keyword>
<evidence type="ECO:0000256" key="17">
    <source>
        <dbReference type="SAM" id="Phobius"/>
    </source>
</evidence>
<comment type="similarity">
    <text evidence="5">Belongs to the TMTC family.</text>
</comment>
<dbReference type="PROSITE" id="PS50005">
    <property type="entry name" value="TPR"/>
    <property type="match status" value="1"/>
</dbReference>
<proteinExistence type="inferred from homology"/>
<reference evidence="19" key="2">
    <citation type="submission" date="2021-08" db="EMBL/GenBank/DDBJ databases">
        <authorList>
            <person name="Eriksson T."/>
        </authorList>
    </citation>
    <scope>NUCLEOTIDE SEQUENCE</scope>
    <source>
        <strain evidence="19">Stoneville</strain>
        <tissue evidence="19">Whole head</tissue>
    </source>
</reference>
<dbReference type="AlphaFoldDB" id="A0A8J6LPA2"/>
<keyword evidence="9" id="KW-0677">Repeat</keyword>
<evidence type="ECO:0000256" key="5">
    <source>
        <dbReference type="ARBA" id="ARBA00007882"/>
    </source>
</evidence>
<organism evidence="19 20">
    <name type="scientific">Tenebrio molitor</name>
    <name type="common">Yellow mealworm beetle</name>
    <dbReference type="NCBI Taxonomy" id="7067"/>
    <lineage>
        <taxon>Eukaryota</taxon>
        <taxon>Metazoa</taxon>
        <taxon>Ecdysozoa</taxon>
        <taxon>Arthropoda</taxon>
        <taxon>Hexapoda</taxon>
        <taxon>Insecta</taxon>
        <taxon>Pterygota</taxon>
        <taxon>Neoptera</taxon>
        <taxon>Endopterygota</taxon>
        <taxon>Coleoptera</taxon>
        <taxon>Polyphaga</taxon>
        <taxon>Cucujiformia</taxon>
        <taxon>Tenebrionidae</taxon>
        <taxon>Tenebrio</taxon>
    </lineage>
</organism>
<keyword evidence="11" id="KW-0256">Endoplasmic reticulum</keyword>
<evidence type="ECO:0000256" key="2">
    <source>
        <dbReference type="ARBA" id="ARBA00004141"/>
    </source>
</evidence>
<comment type="catalytic activity">
    <reaction evidence="14">
        <text>a di-trans,poly-cis-dolichyl beta-D-mannosyl phosphate + L-threonyl-[protein] = 3-O-(alpha-D-mannosyl)-L-threonyl-[protein] + a di-trans,poly-cis-dolichyl phosphate + H(+)</text>
        <dbReference type="Rhea" id="RHEA:53396"/>
        <dbReference type="Rhea" id="RHEA-COMP:11060"/>
        <dbReference type="Rhea" id="RHEA-COMP:13547"/>
        <dbReference type="Rhea" id="RHEA-COMP:19498"/>
        <dbReference type="Rhea" id="RHEA-COMP:19501"/>
        <dbReference type="ChEBI" id="CHEBI:15378"/>
        <dbReference type="ChEBI" id="CHEBI:30013"/>
        <dbReference type="ChEBI" id="CHEBI:57683"/>
        <dbReference type="ChEBI" id="CHEBI:58211"/>
        <dbReference type="ChEBI" id="CHEBI:137323"/>
        <dbReference type="EC" id="2.4.1.109"/>
    </reaction>
</comment>
<gene>
    <name evidence="19" type="ORF">GEV33_002570</name>
</gene>
<evidence type="ECO:0000256" key="14">
    <source>
        <dbReference type="ARBA" id="ARBA00045085"/>
    </source>
</evidence>
<evidence type="ECO:0000256" key="12">
    <source>
        <dbReference type="ARBA" id="ARBA00022989"/>
    </source>
</evidence>
<dbReference type="Proteomes" id="UP000719412">
    <property type="component" value="Unassembled WGS sequence"/>
</dbReference>
<reference evidence="19" key="1">
    <citation type="journal article" date="2020" name="J Insects Food Feed">
        <title>The yellow mealworm (Tenebrio molitor) genome: a resource for the emerging insects as food and feed industry.</title>
        <authorList>
            <person name="Eriksson T."/>
            <person name="Andere A."/>
            <person name="Kelstrup H."/>
            <person name="Emery V."/>
            <person name="Picard C."/>
        </authorList>
    </citation>
    <scope>NUCLEOTIDE SEQUENCE</scope>
    <source>
        <strain evidence="19">Stoneville</strain>
        <tissue evidence="19">Whole head</tissue>
    </source>
</reference>
<dbReference type="Pfam" id="PF08409">
    <property type="entry name" value="TMTC_DUF1736"/>
    <property type="match status" value="1"/>
</dbReference>
<dbReference type="EC" id="2.4.1.109" evidence="6"/>
<evidence type="ECO:0000256" key="1">
    <source>
        <dbReference type="ARBA" id="ARBA00003582"/>
    </source>
</evidence>
<evidence type="ECO:0000256" key="8">
    <source>
        <dbReference type="ARBA" id="ARBA00022692"/>
    </source>
</evidence>
<comment type="caution">
    <text evidence="19">The sequence shown here is derived from an EMBL/GenBank/DDBJ whole genome shotgun (WGS) entry which is preliminary data.</text>
</comment>
<feature type="transmembrane region" description="Helical" evidence="17">
    <location>
        <begin position="44"/>
        <end position="63"/>
    </location>
</feature>
<evidence type="ECO:0000256" key="7">
    <source>
        <dbReference type="ARBA" id="ARBA00022679"/>
    </source>
</evidence>
<keyword evidence="12 17" id="KW-1133">Transmembrane helix</keyword>
<dbReference type="PANTHER" id="PTHR44216">
    <property type="entry name" value="PROTEIN O-MANNOSYL-TRANSFERASE TMTC2"/>
    <property type="match status" value="1"/>
</dbReference>
<dbReference type="InterPro" id="IPR011990">
    <property type="entry name" value="TPR-like_helical_dom_sf"/>
</dbReference>
<comment type="function">
    <text evidence="1">Transfers mannosyl residues to the hydroxyl group of serine or threonine residues.</text>
</comment>
<dbReference type="GO" id="GO:0004169">
    <property type="term" value="F:dolichyl-phosphate-mannose-protein mannosyltransferase activity"/>
    <property type="evidence" value="ECO:0007669"/>
    <property type="project" value="UniProtKB-EC"/>
</dbReference>
<evidence type="ECO:0000256" key="10">
    <source>
        <dbReference type="ARBA" id="ARBA00022803"/>
    </source>
</evidence>
<evidence type="ECO:0000259" key="18">
    <source>
        <dbReference type="Pfam" id="PF08409"/>
    </source>
</evidence>
<evidence type="ECO:0000256" key="3">
    <source>
        <dbReference type="ARBA" id="ARBA00004240"/>
    </source>
</evidence>
<evidence type="ECO:0000313" key="20">
    <source>
        <dbReference type="Proteomes" id="UP000719412"/>
    </source>
</evidence>
<comment type="subcellular location">
    <subcellularLocation>
        <location evidence="3">Endoplasmic reticulum</location>
    </subcellularLocation>
    <subcellularLocation>
        <location evidence="2">Membrane</location>
        <topology evidence="2">Multi-pass membrane protein</topology>
    </subcellularLocation>
</comment>
<evidence type="ECO:0000256" key="13">
    <source>
        <dbReference type="ARBA" id="ARBA00023136"/>
    </source>
</evidence>
<dbReference type="SMART" id="SM00028">
    <property type="entry name" value="TPR"/>
    <property type="match status" value="1"/>
</dbReference>
<feature type="transmembrane region" description="Helical" evidence="17">
    <location>
        <begin position="188"/>
        <end position="208"/>
    </location>
</feature>
<evidence type="ECO:0000256" key="9">
    <source>
        <dbReference type="ARBA" id="ARBA00022737"/>
    </source>
</evidence>
<keyword evidence="10 16" id="KW-0802">TPR repeat</keyword>
<keyword evidence="20" id="KW-1185">Reference proteome</keyword>
<evidence type="ECO:0000256" key="15">
    <source>
        <dbReference type="ARBA" id="ARBA00045102"/>
    </source>
</evidence>
<dbReference type="SUPFAM" id="SSF48452">
    <property type="entry name" value="TPR-like"/>
    <property type="match status" value="1"/>
</dbReference>
<comment type="catalytic activity">
    <reaction evidence="15">
        <text>a di-trans,poly-cis-dolichyl beta-D-mannosyl phosphate + L-seryl-[protein] = 3-O-(alpha-D-mannosyl)-L-seryl-[protein] + a di-trans,poly-cis-dolichyl phosphate + H(+)</text>
        <dbReference type="Rhea" id="RHEA:17377"/>
        <dbReference type="Rhea" id="RHEA-COMP:9863"/>
        <dbReference type="Rhea" id="RHEA-COMP:13546"/>
        <dbReference type="Rhea" id="RHEA-COMP:19498"/>
        <dbReference type="Rhea" id="RHEA-COMP:19501"/>
        <dbReference type="ChEBI" id="CHEBI:15378"/>
        <dbReference type="ChEBI" id="CHEBI:29999"/>
        <dbReference type="ChEBI" id="CHEBI:57683"/>
        <dbReference type="ChEBI" id="CHEBI:58211"/>
        <dbReference type="ChEBI" id="CHEBI:137321"/>
        <dbReference type="EC" id="2.4.1.109"/>
    </reaction>
</comment>
<dbReference type="EMBL" id="JABDTM020012600">
    <property type="protein sequence ID" value="KAH0820221.1"/>
    <property type="molecule type" value="Genomic_DNA"/>
</dbReference>
<feature type="transmembrane region" description="Helical" evidence="17">
    <location>
        <begin position="6"/>
        <end position="24"/>
    </location>
</feature>
<dbReference type="GO" id="GO:0005789">
    <property type="term" value="C:endoplasmic reticulum membrane"/>
    <property type="evidence" value="ECO:0007669"/>
    <property type="project" value="TreeGrafter"/>
</dbReference>
<keyword evidence="7" id="KW-0808">Transferase</keyword>
<comment type="pathway">
    <text evidence="4">Protein modification; protein glycosylation.</text>
</comment>
<dbReference type="Gene3D" id="1.25.40.10">
    <property type="entry name" value="Tetratricopeptide repeat domain"/>
    <property type="match status" value="1"/>
</dbReference>
<dbReference type="InterPro" id="IPR019734">
    <property type="entry name" value="TPR_rpt"/>
</dbReference>
<protein>
    <recommendedName>
        <fullName evidence="6">dolichyl-phosphate-mannose--protein mannosyltransferase</fullName>
        <ecNumber evidence="6">2.4.1.109</ecNumber>
    </recommendedName>
</protein>
<evidence type="ECO:0000256" key="4">
    <source>
        <dbReference type="ARBA" id="ARBA00004922"/>
    </source>
</evidence>
<dbReference type="PANTHER" id="PTHR44216:SF3">
    <property type="entry name" value="PROTEIN O-MANNOSYL-TRANSFERASE TMTC2"/>
    <property type="match status" value="1"/>
</dbReference>
<name>A0A8J6LPA2_TENMO</name>
<evidence type="ECO:0000256" key="11">
    <source>
        <dbReference type="ARBA" id="ARBA00022824"/>
    </source>
</evidence>
<keyword evidence="13 17" id="KW-0472">Membrane</keyword>
<evidence type="ECO:0000256" key="16">
    <source>
        <dbReference type="PROSITE-ProRule" id="PRU00339"/>
    </source>
</evidence>
<dbReference type="UniPathway" id="UPA00378"/>
<feature type="repeat" description="TPR" evidence="16">
    <location>
        <begin position="253"/>
        <end position="286"/>
    </location>
</feature>
<feature type="domain" description="DUF1736" evidence="18">
    <location>
        <begin position="26"/>
        <end position="98"/>
    </location>
</feature>